<reference evidence="1" key="1">
    <citation type="journal article" date="2020" name="Stud. Mycol.">
        <title>101 Dothideomycetes genomes: a test case for predicting lifestyles and emergence of pathogens.</title>
        <authorList>
            <person name="Haridas S."/>
            <person name="Albert R."/>
            <person name="Binder M."/>
            <person name="Bloem J."/>
            <person name="Labutti K."/>
            <person name="Salamov A."/>
            <person name="Andreopoulos B."/>
            <person name="Baker S."/>
            <person name="Barry K."/>
            <person name="Bills G."/>
            <person name="Bluhm B."/>
            <person name="Cannon C."/>
            <person name="Castanera R."/>
            <person name="Culley D."/>
            <person name="Daum C."/>
            <person name="Ezra D."/>
            <person name="Gonzalez J."/>
            <person name="Henrissat B."/>
            <person name="Kuo A."/>
            <person name="Liang C."/>
            <person name="Lipzen A."/>
            <person name="Lutzoni F."/>
            <person name="Magnuson J."/>
            <person name="Mondo S."/>
            <person name="Nolan M."/>
            <person name="Ohm R."/>
            <person name="Pangilinan J."/>
            <person name="Park H.-J."/>
            <person name="Ramirez L."/>
            <person name="Alfaro M."/>
            <person name="Sun H."/>
            <person name="Tritt A."/>
            <person name="Yoshinaga Y."/>
            <person name="Zwiers L.-H."/>
            <person name="Turgeon B."/>
            <person name="Goodwin S."/>
            <person name="Spatafora J."/>
            <person name="Crous P."/>
            <person name="Grigoriev I."/>
        </authorList>
    </citation>
    <scope>NUCLEOTIDE SEQUENCE</scope>
    <source>
        <strain evidence="1">CBS 107.79</strain>
    </source>
</reference>
<dbReference type="AlphaFoldDB" id="A0A6A5V4V4"/>
<organism evidence="1 2">
    <name type="scientific">Bimuria novae-zelandiae CBS 107.79</name>
    <dbReference type="NCBI Taxonomy" id="1447943"/>
    <lineage>
        <taxon>Eukaryota</taxon>
        <taxon>Fungi</taxon>
        <taxon>Dikarya</taxon>
        <taxon>Ascomycota</taxon>
        <taxon>Pezizomycotina</taxon>
        <taxon>Dothideomycetes</taxon>
        <taxon>Pleosporomycetidae</taxon>
        <taxon>Pleosporales</taxon>
        <taxon>Massarineae</taxon>
        <taxon>Didymosphaeriaceae</taxon>
        <taxon>Bimuria</taxon>
    </lineage>
</organism>
<keyword evidence="2" id="KW-1185">Reference proteome</keyword>
<gene>
    <name evidence="1" type="ORF">BU23DRAFT_159179</name>
</gene>
<sequence>MGILNLTRVKPLMSASRADIARWLKMEDIVTFTEGAYKPISLAGSGESADVWLCVRPGTVRADGSATLYALKISSKRRRDTLEREVKALQLLKAVPDPVRHHF</sequence>
<dbReference type="Proteomes" id="UP000800036">
    <property type="component" value="Unassembled WGS sequence"/>
</dbReference>
<evidence type="ECO:0000313" key="1">
    <source>
        <dbReference type="EMBL" id="KAF1972473.1"/>
    </source>
</evidence>
<name>A0A6A5V4V4_9PLEO</name>
<dbReference type="InterPro" id="IPR011009">
    <property type="entry name" value="Kinase-like_dom_sf"/>
</dbReference>
<proteinExistence type="predicted"/>
<protein>
    <recommendedName>
        <fullName evidence="3">Protein kinase domain-containing protein</fullName>
    </recommendedName>
</protein>
<accession>A0A6A5V4V4</accession>
<dbReference type="SUPFAM" id="SSF56112">
    <property type="entry name" value="Protein kinase-like (PK-like)"/>
    <property type="match status" value="1"/>
</dbReference>
<dbReference type="EMBL" id="ML976686">
    <property type="protein sequence ID" value="KAF1972473.1"/>
    <property type="molecule type" value="Genomic_DNA"/>
</dbReference>
<evidence type="ECO:0000313" key="2">
    <source>
        <dbReference type="Proteomes" id="UP000800036"/>
    </source>
</evidence>
<evidence type="ECO:0008006" key="3">
    <source>
        <dbReference type="Google" id="ProtNLM"/>
    </source>
</evidence>